<gene>
    <name evidence="2" type="ORF">NEZAVI_LOCUS7336</name>
</gene>
<dbReference type="Proteomes" id="UP001152798">
    <property type="component" value="Chromosome 3"/>
</dbReference>
<feature type="chain" id="PRO_5040451346" description="Neuropeptide" evidence="1">
    <location>
        <begin position="20"/>
        <end position="184"/>
    </location>
</feature>
<name>A0A9P0H8U0_NEZVI</name>
<proteinExistence type="predicted"/>
<evidence type="ECO:0008006" key="4">
    <source>
        <dbReference type="Google" id="ProtNLM"/>
    </source>
</evidence>
<evidence type="ECO:0000256" key="1">
    <source>
        <dbReference type="SAM" id="SignalP"/>
    </source>
</evidence>
<accession>A0A9P0H8U0</accession>
<dbReference type="OrthoDB" id="10665799at2759"/>
<dbReference type="EMBL" id="OV725079">
    <property type="protein sequence ID" value="CAH1397531.1"/>
    <property type="molecule type" value="Genomic_DNA"/>
</dbReference>
<evidence type="ECO:0000313" key="2">
    <source>
        <dbReference type="EMBL" id="CAH1397531.1"/>
    </source>
</evidence>
<evidence type="ECO:0000313" key="3">
    <source>
        <dbReference type="Proteomes" id="UP001152798"/>
    </source>
</evidence>
<reference evidence="2" key="1">
    <citation type="submission" date="2022-01" db="EMBL/GenBank/DDBJ databases">
        <authorList>
            <person name="King R."/>
        </authorList>
    </citation>
    <scope>NUCLEOTIDE SEQUENCE</scope>
</reference>
<dbReference type="AlphaFoldDB" id="A0A9P0H8U0"/>
<sequence>MHSSIPIVFFFCLFYVCQCQSEYWEKRYDDLQKQIASSLTRSILATYRSRKNKAANKRVVDQSSDEESEEVESVVNAKRNKQKWAIGFRTMKQTEDVYQDMVNNKIPICSDDNLQEYKNMVPESASSRRRKLLKTLKRGNQDEQKPLRKLVPLCLIEKDVMNYILEHRPAPNPLDGGRKRRRKW</sequence>
<organism evidence="2 3">
    <name type="scientific">Nezara viridula</name>
    <name type="common">Southern green stink bug</name>
    <name type="synonym">Cimex viridulus</name>
    <dbReference type="NCBI Taxonomy" id="85310"/>
    <lineage>
        <taxon>Eukaryota</taxon>
        <taxon>Metazoa</taxon>
        <taxon>Ecdysozoa</taxon>
        <taxon>Arthropoda</taxon>
        <taxon>Hexapoda</taxon>
        <taxon>Insecta</taxon>
        <taxon>Pterygota</taxon>
        <taxon>Neoptera</taxon>
        <taxon>Paraneoptera</taxon>
        <taxon>Hemiptera</taxon>
        <taxon>Heteroptera</taxon>
        <taxon>Panheteroptera</taxon>
        <taxon>Pentatomomorpha</taxon>
        <taxon>Pentatomoidea</taxon>
        <taxon>Pentatomidae</taxon>
        <taxon>Pentatominae</taxon>
        <taxon>Nezara</taxon>
    </lineage>
</organism>
<keyword evidence="1" id="KW-0732">Signal</keyword>
<protein>
    <recommendedName>
        <fullName evidence="4">Neuropeptide</fullName>
    </recommendedName>
</protein>
<feature type="signal peptide" evidence="1">
    <location>
        <begin position="1"/>
        <end position="19"/>
    </location>
</feature>
<keyword evidence="3" id="KW-1185">Reference proteome</keyword>